<dbReference type="EMBL" id="JXJN01021233">
    <property type="status" value="NOT_ANNOTATED_CDS"/>
    <property type="molecule type" value="Genomic_DNA"/>
</dbReference>
<evidence type="ECO:0000313" key="1">
    <source>
        <dbReference type="EnsemblMetazoa" id="GPPI041666-PA"/>
    </source>
</evidence>
<organism evidence="1 2">
    <name type="scientific">Glossina palpalis gambiensis</name>
    <dbReference type="NCBI Taxonomy" id="67801"/>
    <lineage>
        <taxon>Eukaryota</taxon>
        <taxon>Metazoa</taxon>
        <taxon>Ecdysozoa</taxon>
        <taxon>Arthropoda</taxon>
        <taxon>Hexapoda</taxon>
        <taxon>Insecta</taxon>
        <taxon>Pterygota</taxon>
        <taxon>Neoptera</taxon>
        <taxon>Endopterygota</taxon>
        <taxon>Diptera</taxon>
        <taxon>Brachycera</taxon>
        <taxon>Muscomorpha</taxon>
        <taxon>Hippoboscoidea</taxon>
        <taxon>Glossinidae</taxon>
        <taxon>Glossina</taxon>
    </lineage>
</organism>
<reference evidence="2" key="1">
    <citation type="submission" date="2015-01" db="EMBL/GenBank/DDBJ databases">
        <authorList>
            <person name="Aksoy S."/>
            <person name="Warren W."/>
            <person name="Wilson R.K."/>
        </authorList>
    </citation>
    <scope>NUCLEOTIDE SEQUENCE [LARGE SCALE GENOMIC DNA]</scope>
    <source>
        <strain evidence="2">IAEA</strain>
    </source>
</reference>
<proteinExistence type="predicted"/>
<dbReference type="EMBL" id="JXJN01021234">
    <property type="status" value="NOT_ANNOTATED_CDS"/>
    <property type="molecule type" value="Genomic_DNA"/>
</dbReference>
<dbReference type="EMBL" id="JXJN01021235">
    <property type="status" value="NOT_ANNOTATED_CDS"/>
    <property type="molecule type" value="Genomic_DNA"/>
</dbReference>
<evidence type="ECO:0000313" key="2">
    <source>
        <dbReference type="Proteomes" id="UP000092460"/>
    </source>
</evidence>
<keyword evidence="2" id="KW-1185">Reference proteome</keyword>
<protein>
    <submittedName>
        <fullName evidence="1">Uncharacterized protein</fullName>
    </submittedName>
</protein>
<reference evidence="1" key="2">
    <citation type="submission" date="2020-05" db="UniProtKB">
        <authorList>
            <consortium name="EnsemblMetazoa"/>
        </authorList>
    </citation>
    <scope>IDENTIFICATION</scope>
    <source>
        <strain evidence="1">IAEA</strain>
    </source>
</reference>
<dbReference type="VEuPathDB" id="VectorBase:GPPI041666"/>
<dbReference type="Proteomes" id="UP000092460">
    <property type="component" value="Unassembled WGS sequence"/>
</dbReference>
<accession>A0A1B0BVD9</accession>
<dbReference type="EMBL" id="JXJN01021232">
    <property type="status" value="NOT_ANNOTATED_CDS"/>
    <property type="molecule type" value="Genomic_DNA"/>
</dbReference>
<dbReference type="AlphaFoldDB" id="A0A1B0BVD9"/>
<dbReference type="EnsemblMetazoa" id="GPPI041666-RA">
    <property type="protein sequence ID" value="GPPI041666-PA"/>
    <property type="gene ID" value="GPPI041666"/>
</dbReference>
<name>A0A1B0BVD9_9MUSC</name>
<sequence>MIVLLTKHLFLCVKQVLIPVRRPFTSKKLDLSPSYHTTHKTSLKTTKSKFRAIIANVKLKWLVLACNDGRSVLKTKSLYKYVDAYLGSTVKYKKN</sequence>